<proteinExistence type="inferred from homology"/>
<dbReference type="Pfam" id="PF00082">
    <property type="entry name" value="Peptidase_S8"/>
    <property type="match status" value="1"/>
</dbReference>
<organism evidence="4 5">
    <name type="scientific">Limnovirga soli</name>
    <dbReference type="NCBI Taxonomy" id="2656915"/>
    <lineage>
        <taxon>Bacteria</taxon>
        <taxon>Pseudomonadati</taxon>
        <taxon>Bacteroidota</taxon>
        <taxon>Chitinophagia</taxon>
        <taxon>Chitinophagales</taxon>
        <taxon>Chitinophagaceae</taxon>
        <taxon>Limnovirga</taxon>
    </lineage>
</organism>
<sequence length="963" mass="105966">MEMLLHRIQLFAMRYIILMFICCITEPLFSQQNTSAKTTTTNINYFEDTSNSPTIANEVTRTYLVKITEGNNTLFTKRFNQHILRQIDKNWFIVSATKKELSAFTQISTIKKANNNWKLSANLKTNAAKNGNYFIQIHPADSLDFENWLAQHKASAIILSRYPSLQLYEIKTSAAFVKEQLLPNAFVVFIDSKPNKPVEETSINDYDNSVNATNLFFAKYPSINGAGLTTSVKENLFDSTDIDFSGRYLHTNFAGSQQTTHASIMATLIGGGGNSFFSGKGVAWGCRLSSASFTNLLPESNASYQQYNISVQNHSYGVGVENFYGADAAAYDKSMLDNPTLLHIFSAGNSGSATPTDGNYAGLAGFANLTGSFKMAKNIITVGSVDSFYQVPVLSSKGPAYDGRIKPELVAYGNDGSSGAAAITSGVALAVQSAYASLHNQVLPENALVKAILINSADDILTPGPDFYSGYGNVNTYKAVKDILSGNIFNGTISQNEIINHSISIPSNAINLKITLVWNDTVANTNAFTALVNDVDISLEQNSNQQINYPWVLNSAAITDSLLLPAKNGIDSLNTVEQIYIANPPTGDYIIHVKGTKIVTNPQAYYIVYRWDTANTFEFISPAKEDHFTAGSAAIFRWQSNYNTGTTGVLEYKYTGSNNWQTIDAAVNLTQLYYKWNTPDTFALVTARCIIGSSIYVSDTFNFSRQLYPKIGFSCSDSLMIYWEAIKGISQYEVLKLGNTYLLEAALTNDTSIILPVNYLQNKYVAVRPVFSAGHTGVNSYTFDYSTQGIGCYISNFLADLNSSNNASLQLSLGTVVNINHIAFEELGLNGWVNIATLTQVTQLNNSFEDNTLHNGINTYRAVVTLNNGTVLYSNTATVYYFGNNTIVLFPNPVPQNGKLVVLSNNFLANALTIYDMMGKKVLQETISNLRQDIPIHRLAKGMYIVQITRNDTILYNGKLLIQ</sequence>
<dbReference type="PANTHER" id="PTHR43399:SF4">
    <property type="entry name" value="CELL WALL-ASSOCIATED PROTEASE"/>
    <property type="match status" value="1"/>
</dbReference>
<dbReference type="InterPro" id="IPR036852">
    <property type="entry name" value="Peptidase_S8/S53_dom_sf"/>
</dbReference>
<dbReference type="InterPro" id="IPR051048">
    <property type="entry name" value="Peptidase_S8/S53_subtilisin"/>
</dbReference>
<dbReference type="SUPFAM" id="SSF52743">
    <property type="entry name" value="Subtilisin-like"/>
    <property type="match status" value="1"/>
</dbReference>
<dbReference type="AlphaFoldDB" id="A0A8J8JXU3"/>
<evidence type="ECO:0000313" key="5">
    <source>
        <dbReference type="Proteomes" id="UP000598971"/>
    </source>
</evidence>
<accession>A0A8J8JXU3</accession>
<dbReference type="GO" id="GO:0004252">
    <property type="term" value="F:serine-type endopeptidase activity"/>
    <property type="evidence" value="ECO:0007669"/>
    <property type="project" value="InterPro"/>
</dbReference>
<dbReference type="EMBL" id="WHPF01000010">
    <property type="protein sequence ID" value="NNV56676.1"/>
    <property type="molecule type" value="Genomic_DNA"/>
</dbReference>
<comment type="similarity">
    <text evidence="1">Belongs to the peptidase S8 family.</text>
</comment>
<evidence type="ECO:0000313" key="4">
    <source>
        <dbReference type="EMBL" id="NNV56676.1"/>
    </source>
</evidence>
<dbReference type="Gene3D" id="2.60.120.380">
    <property type="match status" value="1"/>
</dbReference>
<evidence type="ECO:0000259" key="3">
    <source>
        <dbReference type="Pfam" id="PF18962"/>
    </source>
</evidence>
<dbReference type="Proteomes" id="UP000598971">
    <property type="component" value="Unassembled WGS sequence"/>
</dbReference>
<gene>
    <name evidence="4" type="ORF">GD597_14490</name>
</gene>
<protein>
    <submittedName>
        <fullName evidence="4">S8 family serine peptidase</fullName>
    </submittedName>
</protein>
<evidence type="ECO:0000259" key="2">
    <source>
        <dbReference type="Pfam" id="PF00082"/>
    </source>
</evidence>
<name>A0A8J8JXU3_9BACT</name>
<evidence type="ECO:0000256" key="1">
    <source>
        <dbReference type="ARBA" id="ARBA00011073"/>
    </source>
</evidence>
<dbReference type="PANTHER" id="PTHR43399">
    <property type="entry name" value="SUBTILISIN-RELATED"/>
    <property type="match status" value="1"/>
</dbReference>
<dbReference type="SUPFAM" id="SSF49785">
    <property type="entry name" value="Galactose-binding domain-like"/>
    <property type="match status" value="1"/>
</dbReference>
<dbReference type="GO" id="GO:0006508">
    <property type="term" value="P:proteolysis"/>
    <property type="evidence" value="ECO:0007669"/>
    <property type="project" value="InterPro"/>
</dbReference>
<dbReference type="InterPro" id="IPR026444">
    <property type="entry name" value="Secre_tail"/>
</dbReference>
<comment type="caution">
    <text evidence="4">The sequence shown here is derived from an EMBL/GenBank/DDBJ whole genome shotgun (WGS) entry which is preliminary data.</text>
</comment>
<keyword evidence="5" id="KW-1185">Reference proteome</keyword>
<dbReference type="NCBIfam" id="TIGR04183">
    <property type="entry name" value="Por_Secre_tail"/>
    <property type="match status" value="1"/>
</dbReference>
<dbReference type="InterPro" id="IPR000209">
    <property type="entry name" value="Peptidase_S8/S53_dom"/>
</dbReference>
<dbReference type="Gene3D" id="3.40.50.200">
    <property type="entry name" value="Peptidase S8/S53 domain"/>
    <property type="match status" value="1"/>
</dbReference>
<dbReference type="Pfam" id="PF18962">
    <property type="entry name" value="Por_Secre_tail"/>
    <property type="match status" value="1"/>
</dbReference>
<feature type="domain" description="Secretion system C-terminal sorting" evidence="3">
    <location>
        <begin position="889"/>
        <end position="956"/>
    </location>
</feature>
<reference evidence="4" key="1">
    <citation type="submission" date="2019-10" db="EMBL/GenBank/DDBJ databases">
        <title>Draft genome sequence of Panacibacter sp. KCS-6.</title>
        <authorList>
            <person name="Yim K.J."/>
        </authorList>
    </citation>
    <scope>NUCLEOTIDE SEQUENCE</scope>
    <source>
        <strain evidence="4">KCS-6</strain>
    </source>
</reference>
<feature type="domain" description="Peptidase S8/S53" evidence="2">
    <location>
        <begin position="256"/>
        <end position="472"/>
    </location>
</feature>
<dbReference type="InterPro" id="IPR008979">
    <property type="entry name" value="Galactose-bd-like_sf"/>
</dbReference>